<proteinExistence type="predicted"/>
<dbReference type="RefSeq" id="WP_093215657.1">
    <property type="nucleotide sequence ID" value="NZ_FNFL01000005.1"/>
</dbReference>
<dbReference type="STRING" id="407036.SAMN05216243_2927"/>
<gene>
    <name evidence="2" type="ORF">SAMN05216243_2927</name>
</gene>
<protein>
    <submittedName>
        <fullName evidence="2">Rrf2 family protein</fullName>
    </submittedName>
</protein>
<dbReference type="InterPro" id="IPR036390">
    <property type="entry name" value="WH_DNA-bd_sf"/>
</dbReference>
<keyword evidence="1" id="KW-0238">DNA-binding</keyword>
<organism evidence="2 3">
    <name type="scientific">Sediminibacillus albus</name>
    <dbReference type="NCBI Taxonomy" id="407036"/>
    <lineage>
        <taxon>Bacteria</taxon>
        <taxon>Bacillati</taxon>
        <taxon>Bacillota</taxon>
        <taxon>Bacilli</taxon>
        <taxon>Bacillales</taxon>
        <taxon>Bacillaceae</taxon>
        <taxon>Sediminibacillus</taxon>
    </lineage>
</organism>
<dbReference type="PANTHER" id="PTHR33221:SF9">
    <property type="entry name" value="RRF2 FAMILY PROTEIN"/>
    <property type="match status" value="1"/>
</dbReference>
<dbReference type="InterPro" id="IPR036388">
    <property type="entry name" value="WH-like_DNA-bd_sf"/>
</dbReference>
<dbReference type="OrthoDB" id="9808360at2"/>
<evidence type="ECO:0000313" key="3">
    <source>
        <dbReference type="Proteomes" id="UP000198694"/>
    </source>
</evidence>
<dbReference type="InterPro" id="IPR011991">
    <property type="entry name" value="ArsR-like_HTH"/>
</dbReference>
<dbReference type="CDD" id="cd00090">
    <property type="entry name" value="HTH_ARSR"/>
    <property type="match status" value="1"/>
</dbReference>
<dbReference type="Gene3D" id="1.10.10.10">
    <property type="entry name" value="Winged helix-like DNA-binding domain superfamily/Winged helix DNA-binding domain"/>
    <property type="match status" value="1"/>
</dbReference>
<dbReference type="InterPro" id="IPR030489">
    <property type="entry name" value="TR_Rrf2-type_CS"/>
</dbReference>
<dbReference type="Pfam" id="PF02082">
    <property type="entry name" value="Rrf2"/>
    <property type="match status" value="1"/>
</dbReference>
<reference evidence="2 3" key="1">
    <citation type="submission" date="2016-10" db="EMBL/GenBank/DDBJ databases">
        <authorList>
            <person name="de Groot N.N."/>
        </authorList>
    </citation>
    <scope>NUCLEOTIDE SEQUENCE [LARGE SCALE GENOMIC DNA]</scope>
    <source>
        <strain evidence="2 3">CGMCC 1.6502</strain>
    </source>
</reference>
<evidence type="ECO:0000256" key="1">
    <source>
        <dbReference type="ARBA" id="ARBA00023125"/>
    </source>
</evidence>
<dbReference type="PROSITE" id="PS01332">
    <property type="entry name" value="HTH_RRF2_1"/>
    <property type="match status" value="1"/>
</dbReference>
<keyword evidence="3" id="KW-1185">Reference proteome</keyword>
<dbReference type="InterPro" id="IPR000944">
    <property type="entry name" value="Tscrpt_reg_Rrf2"/>
</dbReference>
<dbReference type="GO" id="GO:0003677">
    <property type="term" value="F:DNA binding"/>
    <property type="evidence" value="ECO:0007669"/>
    <property type="project" value="UniProtKB-KW"/>
</dbReference>
<dbReference type="SUPFAM" id="SSF46785">
    <property type="entry name" value="Winged helix' DNA-binding domain"/>
    <property type="match status" value="1"/>
</dbReference>
<dbReference type="NCBIfam" id="TIGR00738">
    <property type="entry name" value="rrf2_super"/>
    <property type="match status" value="1"/>
</dbReference>
<accession>A0A1G9BBD8</accession>
<evidence type="ECO:0000313" key="2">
    <source>
        <dbReference type="EMBL" id="SDK36769.1"/>
    </source>
</evidence>
<dbReference type="EMBL" id="FNFL01000005">
    <property type="protein sequence ID" value="SDK36769.1"/>
    <property type="molecule type" value="Genomic_DNA"/>
</dbReference>
<dbReference type="Proteomes" id="UP000198694">
    <property type="component" value="Unassembled WGS sequence"/>
</dbReference>
<dbReference type="GO" id="GO:0005829">
    <property type="term" value="C:cytosol"/>
    <property type="evidence" value="ECO:0007669"/>
    <property type="project" value="TreeGrafter"/>
</dbReference>
<dbReference type="PANTHER" id="PTHR33221">
    <property type="entry name" value="WINGED HELIX-TURN-HELIX TRANSCRIPTIONAL REGULATOR, RRF2 FAMILY"/>
    <property type="match status" value="1"/>
</dbReference>
<dbReference type="AlphaFoldDB" id="A0A1G9BBD8"/>
<dbReference type="GO" id="GO:0003700">
    <property type="term" value="F:DNA-binding transcription factor activity"/>
    <property type="evidence" value="ECO:0007669"/>
    <property type="project" value="TreeGrafter"/>
</dbReference>
<dbReference type="PROSITE" id="PS51197">
    <property type="entry name" value="HTH_RRF2_2"/>
    <property type="match status" value="1"/>
</dbReference>
<sequence>MKYSRATNYALHTMVHLMIVPRGKSVGVDQLAKAQDLSPTYLSKILTKLVKAGLIESTPGVKGGYSIVRRSREISFLDVIQAIEGKTTLFSCSMEHEESHNGKCLIENVMIDAEEKLRDELDQKYISDIARQMEAARDEKNTANHTH</sequence>
<name>A0A1G9BBD8_9BACI</name>